<organism evidence="3 4">
    <name type="scientific">Pedobacter steynii</name>
    <dbReference type="NCBI Taxonomy" id="430522"/>
    <lineage>
        <taxon>Bacteria</taxon>
        <taxon>Pseudomonadati</taxon>
        <taxon>Bacteroidota</taxon>
        <taxon>Sphingobacteriia</taxon>
        <taxon>Sphingobacteriales</taxon>
        <taxon>Sphingobacteriaceae</taxon>
        <taxon>Pedobacter</taxon>
    </lineage>
</organism>
<feature type="compositionally biased region" description="Low complexity" evidence="1">
    <location>
        <begin position="42"/>
        <end position="56"/>
    </location>
</feature>
<reference evidence="3 4" key="1">
    <citation type="submission" date="2016-08" db="EMBL/GenBank/DDBJ databases">
        <authorList>
            <person name="Seilhamer J.J."/>
        </authorList>
    </citation>
    <scope>NUCLEOTIDE SEQUENCE [LARGE SCALE GENOMIC DNA]</scope>
    <source>
        <strain evidence="3 4">DX4</strain>
    </source>
</reference>
<feature type="signal peptide" evidence="2">
    <location>
        <begin position="1"/>
        <end position="28"/>
    </location>
</feature>
<evidence type="ECO:0000256" key="1">
    <source>
        <dbReference type="SAM" id="MobiDB-lite"/>
    </source>
</evidence>
<keyword evidence="4" id="KW-1185">Reference proteome</keyword>
<evidence type="ECO:0000313" key="4">
    <source>
        <dbReference type="Proteomes" id="UP000094313"/>
    </source>
</evidence>
<evidence type="ECO:0000256" key="2">
    <source>
        <dbReference type="SAM" id="SignalP"/>
    </source>
</evidence>
<dbReference type="AlphaFoldDB" id="A0A1D7QJX0"/>
<name>A0A1D7QJX0_9SPHI</name>
<accession>A0A1D7QJX0</accession>
<sequence length="85" mass="9093">MKTKMYKLMREIKKMMLGLIIFAGIAAAGCGSGRNDQRTDDSLTTDTMVSDTSTMDRGNMSDSTGRNDQVVDSAGAGQTPAPQSR</sequence>
<dbReference type="KEGG" id="psty:BFS30_17955"/>
<dbReference type="PROSITE" id="PS51257">
    <property type="entry name" value="PROKAR_LIPOPROTEIN"/>
    <property type="match status" value="1"/>
</dbReference>
<feature type="region of interest" description="Disordered" evidence="1">
    <location>
        <begin position="29"/>
        <end position="85"/>
    </location>
</feature>
<proteinExistence type="predicted"/>
<evidence type="ECO:0000313" key="3">
    <source>
        <dbReference type="EMBL" id="AOM78889.1"/>
    </source>
</evidence>
<keyword evidence="2" id="KW-0732">Signal</keyword>
<dbReference type="EMBL" id="CP017141">
    <property type="protein sequence ID" value="AOM78889.1"/>
    <property type="molecule type" value="Genomic_DNA"/>
</dbReference>
<gene>
    <name evidence="3" type="ORF">BFS30_17955</name>
</gene>
<feature type="chain" id="PRO_5009098759" evidence="2">
    <location>
        <begin position="29"/>
        <end position="85"/>
    </location>
</feature>
<dbReference type="Proteomes" id="UP000094313">
    <property type="component" value="Chromosome"/>
</dbReference>
<protein>
    <submittedName>
        <fullName evidence="3">Uncharacterized protein</fullName>
    </submittedName>
</protein>